<sequence>MTLLLAGFSFGWEFLLIIFIFLIALGQVYWEYMLLGLIFDVLFNFPLGFFTVVLSAILIAALLIDEFFKAESIFNRAMRGIAESFLAVFIVFLFLLGSNWPEVLAPIKISALIFVKLIAGLSAALLLLELMEQKVVARKIFK</sequence>
<name>A0A0G1MZN7_9BACT</name>
<comment type="caution">
    <text evidence="2">The sequence shown here is derived from an EMBL/GenBank/DDBJ whole genome shotgun (WGS) entry which is preliminary data.</text>
</comment>
<evidence type="ECO:0000313" key="2">
    <source>
        <dbReference type="EMBL" id="KKT77414.1"/>
    </source>
</evidence>
<proteinExistence type="predicted"/>
<gene>
    <name evidence="2" type="ORF">UW74_C0042G0003</name>
</gene>
<keyword evidence="1" id="KW-0472">Membrane</keyword>
<organism evidence="2 3">
    <name type="scientific">Candidatus Giovannonibacteria bacterium GW2011_GWC2_44_8</name>
    <dbReference type="NCBI Taxonomy" id="1618657"/>
    <lineage>
        <taxon>Bacteria</taxon>
        <taxon>Candidatus Giovannoniibacteriota</taxon>
    </lineage>
</organism>
<accession>A0A0G1MZN7</accession>
<evidence type="ECO:0000256" key="1">
    <source>
        <dbReference type="SAM" id="Phobius"/>
    </source>
</evidence>
<protein>
    <submittedName>
        <fullName evidence="2">Uncharacterized protein</fullName>
    </submittedName>
</protein>
<keyword evidence="1" id="KW-0812">Transmembrane</keyword>
<dbReference type="EMBL" id="LCJM01000042">
    <property type="protein sequence ID" value="KKT77414.1"/>
    <property type="molecule type" value="Genomic_DNA"/>
</dbReference>
<keyword evidence="1" id="KW-1133">Transmembrane helix</keyword>
<dbReference type="AlphaFoldDB" id="A0A0G1MZN7"/>
<feature type="transmembrane region" description="Helical" evidence="1">
    <location>
        <begin position="109"/>
        <end position="128"/>
    </location>
</feature>
<feature type="transmembrane region" description="Helical" evidence="1">
    <location>
        <begin position="42"/>
        <end position="64"/>
    </location>
</feature>
<dbReference type="Proteomes" id="UP000034889">
    <property type="component" value="Unassembled WGS sequence"/>
</dbReference>
<feature type="transmembrane region" description="Helical" evidence="1">
    <location>
        <begin position="76"/>
        <end position="97"/>
    </location>
</feature>
<reference evidence="2 3" key="1">
    <citation type="journal article" date="2015" name="Nature">
        <title>rRNA introns, odd ribosomes, and small enigmatic genomes across a large radiation of phyla.</title>
        <authorList>
            <person name="Brown C.T."/>
            <person name="Hug L.A."/>
            <person name="Thomas B.C."/>
            <person name="Sharon I."/>
            <person name="Castelle C.J."/>
            <person name="Singh A."/>
            <person name="Wilkins M.J."/>
            <person name="Williams K.H."/>
            <person name="Banfield J.F."/>
        </authorList>
    </citation>
    <scope>NUCLEOTIDE SEQUENCE [LARGE SCALE GENOMIC DNA]</scope>
</reference>
<evidence type="ECO:0000313" key="3">
    <source>
        <dbReference type="Proteomes" id="UP000034889"/>
    </source>
</evidence>
<feature type="transmembrane region" description="Helical" evidence="1">
    <location>
        <begin position="12"/>
        <end position="30"/>
    </location>
</feature>